<dbReference type="EMBL" id="JAQQWI010000009">
    <property type="protein sequence ID" value="KAK8022909.1"/>
    <property type="molecule type" value="Genomic_DNA"/>
</dbReference>
<protein>
    <recommendedName>
        <fullName evidence="6">Large ribosomal subunit protein mL50</fullName>
    </recommendedName>
</protein>
<feature type="compositionally biased region" description="Basic and acidic residues" evidence="7">
    <location>
        <begin position="374"/>
        <end position="385"/>
    </location>
</feature>
<evidence type="ECO:0000256" key="5">
    <source>
        <dbReference type="ARBA" id="ARBA00023274"/>
    </source>
</evidence>
<evidence type="ECO:0000313" key="9">
    <source>
        <dbReference type="Proteomes" id="UP001396898"/>
    </source>
</evidence>
<organism evidence="8 9">
    <name type="scientific">Apiospora marii</name>
    <dbReference type="NCBI Taxonomy" id="335849"/>
    <lineage>
        <taxon>Eukaryota</taxon>
        <taxon>Fungi</taxon>
        <taxon>Dikarya</taxon>
        <taxon>Ascomycota</taxon>
        <taxon>Pezizomycotina</taxon>
        <taxon>Sordariomycetes</taxon>
        <taxon>Xylariomycetidae</taxon>
        <taxon>Amphisphaeriales</taxon>
        <taxon>Apiosporaceae</taxon>
        <taxon>Apiospora</taxon>
    </lineage>
</organism>
<dbReference type="Pfam" id="PF10501">
    <property type="entry name" value="Ribosomal_L50"/>
    <property type="match status" value="1"/>
</dbReference>
<feature type="region of interest" description="Disordered" evidence="7">
    <location>
        <begin position="366"/>
        <end position="385"/>
    </location>
</feature>
<reference evidence="8 9" key="1">
    <citation type="submission" date="2023-01" db="EMBL/GenBank/DDBJ databases">
        <title>Analysis of 21 Apiospora genomes using comparative genomics revels a genus with tremendous synthesis potential of carbohydrate active enzymes and secondary metabolites.</title>
        <authorList>
            <person name="Sorensen T."/>
        </authorList>
    </citation>
    <scope>NUCLEOTIDE SEQUENCE [LARGE SCALE GENOMIC DNA]</scope>
    <source>
        <strain evidence="8 9">CBS 20057</strain>
    </source>
</reference>
<comment type="similarity">
    <text evidence="2">Belongs to the mitochondrion-specific ribosomal protein mL50 family.</text>
</comment>
<evidence type="ECO:0000256" key="6">
    <source>
        <dbReference type="ARBA" id="ARBA00035183"/>
    </source>
</evidence>
<sequence>MRRISRLSKPSGARLASTTARPLAPLCVQRTAKPSSAPAAVQINTLRFYSSRQPDALPRSLGGGKADAAPAAPETNAVEEVLEEERVEVEALDLEQSPQRVFVPPPRPSVAERPDEITDTLYTPATTAEGLDSIGRLGNWWDDPEHWPETSDFVGFTPKQKVQEPVLLEAAVRRALTEALVMKQLGREEQLTERWGLQDKEQHDAVLALDVRVDSEGSATVTGDLHAVADELLVDEIQTNTDITYTLPSAAEALAWKQQADQTWKGASLQDARLKFAVIKRVMQLTGQVVPDQKLADIATARGLLATLQKPPKPKTFSQEIETKKQDLVGLPNVAFSPKRVTRGHKDQALGRFKLIEAEFRKRDLQDGPLSVPKSREQKHWKGEA</sequence>
<keyword evidence="3" id="KW-0689">Ribosomal protein</keyword>
<comment type="caution">
    <text evidence="8">The sequence shown here is derived from an EMBL/GenBank/DDBJ whole genome shotgun (WGS) entry which is preliminary data.</text>
</comment>
<gene>
    <name evidence="8" type="ORF">PG991_006790</name>
</gene>
<accession>A0ABR1S0H0</accession>
<evidence type="ECO:0000256" key="3">
    <source>
        <dbReference type="ARBA" id="ARBA00022980"/>
    </source>
</evidence>
<dbReference type="InterPro" id="IPR018305">
    <property type="entry name" value="Ribosomal_m50"/>
</dbReference>
<evidence type="ECO:0000313" key="8">
    <source>
        <dbReference type="EMBL" id="KAK8022909.1"/>
    </source>
</evidence>
<evidence type="ECO:0000256" key="1">
    <source>
        <dbReference type="ARBA" id="ARBA00004173"/>
    </source>
</evidence>
<dbReference type="Proteomes" id="UP001396898">
    <property type="component" value="Unassembled WGS sequence"/>
</dbReference>
<evidence type="ECO:0000256" key="7">
    <source>
        <dbReference type="SAM" id="MobiDB-lite"/>
    </source>
</evidence>
<proteinExistence type="inferred from homology"/>
<evidence type="ECO:0000256" key="2">
    <source>
        <dbReference type="ARBA" id="ARBA00008860"/>
    </source>
</evidence>
<keyword evidence="4" id="KW-0496">Mitochondrion</keyword>
<name>A0ABR1S0H0_9PEZI</name>
<keyword evidence="5" id="KW-0687">Ribonucleoprotein</keyword>
<evidence type="ECO:0000256" key="4">
    <source>
        <dbReference type="ARBA" id="ARBA00023128"/>
    </source>
</evidence>
<comment type="subcellular location">
    <subcellularLocation>
        <location evidence="1">Mitochondrion</location>
    </subcellularLocation>
</comment>
<keyword evidence="9" id="KW-1185">Reference proteome</keyword>
<feature type="region of interest" description="Disordered" evidence="7">
    <location>
        <begin position="54"/>
        <end position="73"/>
    </location>
</feature>